<dbReference type="EMBL" id="JAYMGO010000008">
    <property type="protein sequence ID" value="KAL1269666.1"/>
    <property type="molecule type" value="Genomic_DNA"/>
</dbReference>
<protein>
    <submittedName>
        <fullName evidence="1">Uncharacterized protein</fullName>
    </submittedName>
</protein>
<name>A0ABR3MYE3_9TELE</name>
<proteinExistence type="predicted"/>
<evidence type="ECO:0000313" key="1">
    <source>
        <dbReference type="EMBL" id="KAL1269666.1"/>
    </source>
</evidence>
<evidence type="ECO:0000313" key="2">
    <source>
        <dbReference type="Proteomes" id="UP001558613"/>
    </source>
</evidence>
<sequence>MKSRFIRAVSAPNSWEDHHHLILSLRPVMGIQRAGYQTVQSAGKTCTQTHTYTRSQTHVGRKKREKKTRLWHIWSSPAQLRVSYRCWREAKSQNVNERNRERAREREGDTYVLGHRQC</sequence>
<keyword evidence="2" id="KW-1185">Reference proteome</keyword>
<comment type="caution">
    <text evidence="1">The sequence shown here is derived from an EMBL/GenBank/DDBJ whole genome shotgun (WGS) entry which is preliminary data.</text>
</comment>
<gene>
    <name evidence="1" type="ORF">QQF64_031955</name>
</gene>
<organism evidence="1 2">
    <name type="scientific">Cirrhinus molitorella</name>
    <name type="common">mud carp</name>
    <dbReference type="NCBI Taxonomy" id="172907"/>
    <lineage>
        <taxon>Eukaryota</taxon>
        <taxon>Metazoa</taxon>
        <taxon>Chordata</taxon>
        <taxon>Craniata</taxon>
        <taxon>Vertebrata</taxon>
        <taxon>Euteleostomi</taxon>
        <taxon>Actinopterygii</taxon>
        <taxon>Neopterygii</taxon>
        <taxon>Teleostei</taxon>
        <taxon>Ostariophysi</taxon>
        <taxon>Cypriniformes</taxon>
        <taxon>Cyprinidae</taxon>
        <taxon>Labeoninae</taxon>
        <taxon>Labeonini</taxon>
        <taxon>Cirrhinus</taxon>
    </lineage>
</organism>
<reference evidence="1 2" key="1">
    <citation type="submission" date="2023-09" db="EMBL/GenBank/DDBJ databases">
        <authorList>
            <person name="Wang M."/>
        </authorList>
    </citation>
    <scope>NUCLEOTIDE SEQUENCE [LARGE SCALE GENOMIC DNA]</scope>
    <source>
        <strain evidence="1">GT-2023</strain>
        <tissue evidence="1">Liver</tissue>
    </source>
</reference>
<dbReference type="Proteomes" id="UP001558613">
    <property type="component" value="Unassembled WGS sequence"/>
</dbReference>
<accession>A0ABR3MYE3</accession>